<feature type="domain" description="Zinc-ribbon" evidence="1">
    <location>
        <begin position="4"/>
        <end position="23"/>
    </location>
</feature>
<dbReference type="AlphaFoldDB" id="A0ABD5UTJ8"/>
<dbReference type="EMBL" id="JBHSXL010000001">
    <property type="protein sequence ID" value="MFC6891103.1"/>
    <property type="molecule type" value="Genomic_DNA"/>
</dbReference>
<dbReference type="Pfam" id="PF13240">
    <property type="entry name" value="Zn_Ribbon_1"/>
    <property type="match status" value="1"/>
</dbReference>
<evidence type="ECO:0000313" key="3">
    <source>
        <dbReference type="Proteomes" id="UP001596296"/>
    </source>
</evidence>
<gene>
    <name evidence="2" type="ORF">ACFQE9_00435</name>
</gene>
<sequence length="121" mass="13214">MVVCPDCGNQVDSSQDFCRNCGESVGDVEEVQKARIHLRDAEKSITCNKISYPSMGGNWIRAYMEDNSVRVYPMDRIAYVEASPGLGNAFAEAEPGNVQVKEVDSFDSLSQMLGGLKDALS</sequence>
<keyword evidence="3" id="KW-1185">Reference proteome</keyword>
<proteinExistence type="predicted"/>
<protein>
    <submittedName>
        <fullName evidence="2">Zinc ribbon domain-containing protein</fullName>
    </submittedName>
</protein>
<reference evidence="2 3" key="1">
    <citation type="journal article" date="2019" name="Int. J. Syst. Evol. Microbiol.">
        <title>The Global Catalogue of Microorganisms (GCM) 10K type strain sequencing project: providing services to taxonomists for standard genome sequencing and annotation.</title>
        <authorList>
            <consortium name="The Broad Institute Genomics Platform"/>
            <consortium name="The Broad Institute Genome Sequencing Center for Infectious Disease"/>
            <person name="Wu L."/>
            <person name="Ma J."/>
        </authorList>
    </citation>
    <scope>NUCLEOTIDE SEQUENCE [LARGE SCALE GENOMIC DNA]</scope>
    <source>
        <strain evidence="2 3">SKJ47</strain>
    </source>
</reference>
<evidence type="ECO:0000313" key="2">
    <source>
        <dbReference type="EMBL" id="MFC6891103.1"/>
    </source>
</evidence>
<name>A0ABD5UTJ8_9EURY</name>
<evidence type="ECO:0000259" key="1">
    <source>
        <dbReference type="Pfam" id="PF13240"/>
    </source>
</evidence>
<comment type="caution">
    <text evidence="2">The sequence shown here is derived from an EMBL/GenBank/DDBJ whole genome shotgun (WGS) entry which is preliminary data.</text>
</comment>
<dbReference type="RefSeq" id="WP_379738813.1">
    <property type="nucleotide sequence ID" value="NZ_JBHSVN010000001.1"/>
</dbReference>
<accession>A0ABD5UTJ8</accession>
<dbReference type="Proteomes" id="UP001596296">
    <property type="component" value="Unassembled WGS sequence"/>
</dbReference>
<dbReference type="InterPro" id="IPR026870">
    <property type="entry name" value="Zinc_ribbon_dom"/>
</dbReference>
<organism evidence="2 3">
    <name type="scientific">Halopenitus salinus</name>
    <dbReference type="NCBI Taxonomy" id="1198295"/>
    <lineage>
        <taxon>Archaea</taxon>
        <taxon>Methanobacteriati</taxon>
        <taxon>Methanobacteriota</taxon>
        <taxon>Stenosarchaea group</taxon>
        <taxon>Halobacteria</taxon>
        <taxon>Halobacteriales</taxon>
        <taxon>Haloferacaceae</taxon>
        <taxon>Halopenitus</taxon>
    </lineage>
</organism>